<proteinExistence type="predicted"/>
<dbReference type="GeneID" id="19397138"/>
<dbReference type="Proteomes" id="UP000016935">
    <property type="component" value="Unassembled WGS sequence"/>
</dbReference>
<gene>
    <name evidence="2" type="ORF">SETTUDRAFT_151680</name>
</gene>
<dbReference type="STRING" id="671987.R0JYB6"/>
<dbReference type="InterPro" id="IPR001810">
    <property type="entry name" value="F-box_dom"/>
</dbReference>
<dbReference type="OrthoDB" id="5359231at2759"/>
<keyword evidence="3" id="KW-1185">Reference proteome</keyword>
<dbReference type="InterPro" id="IPR036047">
    <property type="entry name" value="F-box-like_dom_sf"/>
</dbReference>
<evidence type="ECO:0000259" key="1">
    <source>
        <dbReference type="PROSITE" id="PS50181"/>
    </source>
</evidence>
<reference evidence="2 3" key="2">
    <citation type="journal article" date="2013" name="PLoS Genet.">
        <title>Comparative genome structure, secondary metabolite, and effector coding capacity across Cochliobolus pathogens.</title>
        <authorList>
            <person name="Condon B.J."/>
            <person name="Leng Y."/>
            <person name="Wu D."/>
            <person name="Bushley K.E."/>
            <person name="Ohm R.A."/>
            <person name="Otillar R."/>
            <person name="Martin J."/>
            <person name="Schackwitz W."/>
            <person name="Grimwood J."/>
            <person name="MohdZainudin N."/>
            <person name="Xue C."/>
            <person name="Wang R."/>
            <person name="Manning V.A."/>
            <person name="Dhillon B."/>
            <person name="Tu Z.J."/>
            <person name="Steffenson B.J."/>
            <person name="Salamov A."/>
            <person name="Sun H."/>
            <person name="Lowry S."/>
            <person name="LaButti K."/>
            <person name="Han J."/>
            <person name="Copeland A."/>
            <person name="Lindquist E."/>
            <person name="Barry K."/>
            <person name="Schmutz J."/>
            <person name="Baker S.E."/>
            <person name="Ciuffetti L.M."/>
            <person name="Grigoriev I.V."/>
            <person name="Zhong S."/>
            <person name="Turgeon B.G."/>
        </authorList>
    </citation>
    <scope>NUCLEOTIDE SEQUENCE [LARGE SCALE GENOMIC DNA]</scope>
    <source>
        <strain evidence="3">28A</strain>
    </source>
</reference>
<sequence>MEFPLLKVPFDILFCIAAYLSLEDIVHLGATCKQLRVLLNERTVCRSVVQMEYAYTEEAKLAREEKITYRQALEAIYDRRNALSRAQPFEARVWGTGNAFVYRQGILCALKGHIVHVSDLSSQSCDFCLGLGNFVRQLLGPSFASSEDLYLGLLNYADGILSVYVFPEKSVSNGGYIFALNTRVECPSNERVVRVVQLASSSKLFVRNTADYLYYGTYTGRGTDGHHKWEIEGKSLNDKSEIPDGARKLLLDNFHGTDIGSTVAFEIHNDYFYAVSNQSTSEVEEIDYTSFYHVARFPVNSAFPSSLETNERLYRRQHKQGPIHDSWTDLTLQVDERTSETVIVESRREWVEASSRQSRTFYVTRLEFGNEENDLADELLLPEDDIYLPVMDSSNKPHWKPTPDLYSWSQHPEFSSDNPSPRSFVLTKTKFRAYNYGCMTFLDVVEDERCCNDTSRPPCLRLRVGSRREIGRSETPANLKGKAVVAQTKSNFVDSGTRYQHSPIRMWPPPASCCPCSRRLHDILNPVLPASDNFYTRSVMGVLDERRLVLMVEARRAYSPSDETTLGTIVVVDFGRSIESKDSIASVAGGPAPMKSSGRKIEEESRLVWKWQPGIGKLCRTGAC</sequence>
<protein>
    <recommendedName>
        <fullName evidence="1">F-box domain-containing protein</fullName>
    </recommendedName>
</protein>
<dbReference type="SUPFAM" id="SSF81383">
    <property type="entry name" value="F-box domain"/>
    <property type="match status" value="1"/>
</dbReference>
<organism evidence="2 3">
    <name type="scientific">Exserohilum turcicum (strain 28A)</name>
    <name type="common">Northern leaf blight fungus</name>
    <name type="synonym">Setosphaeria turcica</name>
    <dbReference type="NCBI Taxonomy" id="671987"/>
    <lineage>
        <taxon>Eukaryota</taxon>
        <taxon>Fungi</taxon>
        <taxon>Dikarya</taxon>
        <taxon>Ascomycota</taxon>
        <taxon>Pezizomycotina</taxon>
        <taxon>Dothideomycetes</taxon>
        <taxon>Pleosporomycetidae</taxon>
        <taxon>Pleosporales</taxon>
        <taxon>Pleosporineae</taxon>
        <taxon>Pleosporaceae</taxon>
        <taxon>Exserohilum</taxon>
    </lineage>
</organism>
<dbReference type="HOGENOM" id="CLU_015634_0_0_1"/>
<feature type="domain" description="F-box" evidence="1">
    <location>
        <begin position="2"/>
        <end position="48"/>
    </location>
</feature>
<dbReference type="PROSITE" id="PS50181">
    <property type="entry name" value="FBOX"/>
    <property type="match status" value="1"/>
</dbReference>
<reference evidence="2 3" key="1">
    <citation type="journal article" date="2012" name="PLoS Pathog.">
        <title>Diverse lifestyles and strategies of plant pathogenesis encoded in the genomes of eighteen Dothideomycetes fungi.</title>
        <authorList>
            <person name="Ohm R.A."/>
            <person name="Feau N."/>
            <person name="Henrissat B."/>
            <person name="Schoch C.L."/>
            <person name="Horwitz B.A."/>
            <person name="Barry K.W."/>
            <person name="Condon B.J."/>
            <person name="Copeland A.C."/>
            <person name="Dhillon B."/>
            <person name="Glaser F."/>
            <person name="Hesse C.N."/>
            <person name="Kosti I."/>
            <person name="LaButti K."/>
            <person name="Lindquist E.A."/>
            <person name="Lucas S."/>
            <person name="Salamov A.A."/>
            <person name="Bradshaw R.E."/>
            <person name="Ciuffetti L."/>
            <person name="Hamelin R.C."/>
            <person name="Kema G.H.J."/>
            <person name="Lawrence C."/>
            <person name="Scott J.A."/>
            <person name="Spatafora J.W."/>
            <person name="Turgeon B.G."/>
            <person name="de Wit P.J.G.M."/>
            <person name="Zhong S."/>
            <person name="Goodwin S.B."/>
            <person name="Grigoriev I.V."/>
        </authorList>
    </citation>
    <scope>NUCLEOTIDE SEQUENCE [LARGE SCALE GENOMIC DNA]</scope>
    <source>
        <strain evidence="3">28A</strain>
    </source>
</reference>
<evidence type="ECO:0000313" key="3">
    <source>
        <dbReference type="Proteomes" id="UP000016935"/>
    </source>
</evidence>
<accession>R0JYB6</accession>
<dbReference type="AlphaFoldDB" id="R0JYB6"/>
<evidence type="ECO:0000313" key="2">
    <source>
        <dbReference type="EMBL" id="EOA85908.1"/>
    </source>
</evidence>
<name>R0JYB6_EXST2</name>
<dbReference type="RefSeq" id="XP_008026477.1">
    <property type="nucleotide sequence ID" value="XM_008028286.1"/>
</dbReference>
<dbReference type="eggNOG" id="ENOG502RYII">
    <property type="taxonomic scope" value="Eukaryota"/>
</dbReference>
<dbReference type="EMBL" id="KB908626">
    <property type="protein sequence ID" value="EOA85908.1"/>
    <property type="molecule type" value="Genomic_DNA"/>
</dbReference>